<protein>
    <submittedName>
        <fullName evidence="2">Uncharacterized protein</fullName>
    </submittedName>
</protein>
<feature type="region of interest" description="Disordered" evidence="1">
    <location>
        <begin position="18"/>
        <end position="37"/>
    </location>
</feature>
<evidence type="ECO:0000313" key="3">
    <source>
        <dbReference type="Proteomes" id="UP000011682"/>
    </source>
</evidence>
<dbReference type="AlphaFoldDB" id="S9QA89"/>
<reference evidence="2" key="1">
    <citation type="submission" date="2013-05" db="EMBL/GenBank/DDBJ databases">
        <title>Genome assembly of Cystobacter fuscus DSM 2262.</title>
        <authorList>
            <person name="Sharma G."/>
            <person name="Khatri I."/>
            <person name="Kaur C."/>
            <person name="Mayilraj S."/>
            <person name="Subramanian S."/>
        </authorList>
    </citation>
    <scope>NUCLEOTIDE SEQUENCE [LARGE SCALE GENOMIC DNA]</scope>
    <source>
        <strain evidence="2">DSM 2262</strain>
    </source>
</reference>
<keyword evidence="3" id="KW-1185">Reference proteome</keyword>
<organism evidence="2 3">
    <name type="scientific">Cystobacter fuscus (strain ATCC 25194 / DSM 2262 / NBRC 100088 / M29)</name>
    <dbReference type="NCBI Taxonomy" id="1242864"/>
    <lineage>
        <taxon>Bacteria</taxon>
        <taxon>Pseudomonadati</taxon>
        <taxon>Myxococcota</taxon>
        <taxon>Myxococcia</taxon>
        <taxon>Myxococcales</taxon>
        <taxon>Cystobacterineae</taxon>
        <taxon>Archangiaceae</taxon>
        <taxon>Cystobacter</taxon>
    </lineage>
</organism>
<dbReference type="Proteomes" id="UP000011682">
    <property type="component" value="Unassembled WGS sequence"/>
</dbReference>
<proteinExistence type="predicted"/>
<evidence type="ECO:0000313" key="2">
    <source>
        <dbReference type="EMBL" id="EPX58244.1"/>
    </source>
</evidence>
<evidence type="ECO:0000256" key="1">
    <source>
        <dbReference type="SAM" id="MobiDB-lite"/>
    </source>
</evidence>
<comment type="caution">
    <text evidence="2">The sequence shown here is derived from an EMBL/GenBank/DDBJ whole genome shotgun (WGS) entry which is preliminary data.</text>
</comment>
<gene>
    <name evidence="2" type="ORF">D187_004281</name>
</gene>
<dbReference type="EMBL" id="ANAH02000026">
    <property type="protein sequence ID" value="EPX58244.1"/>
    <property type="molecule type" value="Genomic_DNA"/>
</dbReference>
<accession>S9QA89</accession>
<sequence length="37" mass="3981">MPHLGEFRPDRMVTVAAEKEKAHGSGGESGESGRLKE</sequence>
<name>S9QA89_CYSF2</name>